<sequence length="119" mass="12998">MLKTKVTSIGKDAGSKEDGLIILFNETASDKLRDVSVIHEQLPDFEQKFDLQVGSLVAFDQQLFTVTYIGELVESNLMSIGHTIFDFHDVPAKPRANAIYLKPAGEPDVSVGTVITFGA</sequence>
<dbReference type="PROSITE" id="PS51097">
    <property type="entry name" value="PTS_EIIA_TYPE_5"/>
    <property type="match status" value="1"/>
</dbReference>
<dbReference type="RefSeq" id="WP_244056930.1">
    <property type="nucleotide sequence ID" value="NZ_BQXH01000029.1"/>
</dbReference>
<proteinExistence type="predicted"/>
<dbReference type="InterPro" id="IPR004716">
    <property type="entry name" value="PTS_IIA_glucitol/sorbitol-sp"/>
</dbReference>
<dbReference type="PANTHER" id="PTHR40398">
    <property type="entry name" value="PTS SYSTEM GLUCITOL/SORBITOL-SPECIFIC EIIA COMPONENT"/>
    <property type="match status" value="1"/>
</dbReference>
<protein>
    <submittedName>
        <fullName evidence="2">PTS glucose transporter subunit IIABC</fullName>
    </submittedName>
</protein>
<dbReference type="Pfam" id="PF03829">
    <property type="entry name" value="PTSIIA_gutA"/>
    <property type="match status" value="1"/>
</dbReference>
<name>A0ABQ5JKY8_9LACO</name>
<keyword evidence="2" id="KW-0813">Transport</keyword>
<organism evidence="2 3">
    <name type="scientific">Ligilactobacillus pabuli</name>
    <dbReference type="NCBI Taxonomy" id="2886039"/>
    <lineage>
        <taxon>Bacteria</taxon>
        <taxon>Bacillati</taxon>
        <taxon>Bacillota</taxon>
        <taxon>Bacilli</taxon>
        <taxon>Lactobacillales</taxon>
        <taxon>Lactobacillaceae</taxon>
        <taxon>Ligilactobacillus</taxon>
    </lineage>
</organism>
<dbReference type="Proteomes" id="UP001055149">
    <property type="component" value="Unassembled WGS sequence"/>
</dbReference>
<comment type="caution">
    <text evidence="2">The sequence shown here is derived from an EMBL/GenBank/DDBJ whole genome shotgun (WGS) entry which is preliminary data.</text>
</comment>
<dbReference type="SUPFAM" id="SSF141530">
    <property type="entry name" value="PTSIIA/GutA-like"/>
    <property type="match status" value="1"/>
</dbReference>
<evidence type="ECO:0000313" key="2">
    <source>
        <dbReference type="EMBL" id="GKS82368.1"/>
    </source>
</evidence>
<dbReference type="PANTHER" id="PTHR40398:SF1">
    <property type="entry name" value="PTS SYSTEM GLUCITOL_SORBITOL-SPECIFIC EIIA COMPONENT"/>
    <property type="match status" value="1"/>
</dbReference>
<dbReference type="EMBL" id="BQXH01000029">
    <property type="protein sequence ID" value="GKS82368.1"/>
    <property type="molecule type" value="Genomic_DNA"/>
</dbReference>
<evidence type="ECO:0000313" key="3">
    <source>
        <dbReference type="Proteomes" id="UP001055149"/>
    </source>
</evidence>
<keyword evidence="2" id="KW-0762">Sugar transport</keyword>
<reference evidence="2" key="1">
    <citation type="journal article" date="2022" name="Int. J. Syst. Evol. Microbiol.">
        <title>A novel species of lactic acid bacteria, Ligilactobacillus pabuli sp. nov., isolated from alfalfa silage.</title>
        <authorList>
            <person name="Tohno M."/>
            <person name="Tanizawa Y."/>
            <person name="Sawada H."/>
            <person name="Sakamoto M."/>
            <person name="Ohkuma M."/>
            <person name="Kobayashi H."/>
        </authorList>
    </citation>
    <scope>NUCLEOTIDE SEQUENCE</scope>
    <source>
        <strain evidence="2">AF129</strain>
    </source>
</reference>
<dbReference type="InterPro" id="IPR036665">
    <property type="entry name" value="PTS_IIA_glucitol/sorbitol_sf"/>
</dbReference>
<evidence type="ECO:0000256" key="1">
    <source>
        <dbReference type="PROSITE-ProRule" id="PRU00420"/>
    </source>
</evidence>
<gene>
    <name evidence="2" type="ORF">LPAF129_20540</name>
</gene>
<dbReference type="Gene3D" id="2.40.33.40">
    <property type="entry name" value="Phosphotransferase system, glucitol/sorbitol-specific IIA component"/>
    <property type="match status" value="1"/>
</dbReference>
<keyword evidence="3" id="KW-1185">Reference proteome</keyword>
<feature type="modified residue" description="Phosphohistidine; by HPr" evidence="1">
    <location>
        <position position="39"/>
    </location>
</feature>
<accession>A0ABQ5JKY8</accession>